<organism evidence="2">
    <name type="scientific">Polynucleobacter sp. UK-FUSCHL-C3</name>
    <dbReference type="NCBI Taxonomy" id="2955208"/>
    <lineage>
        <taxon>Bacteria</taxon>
        <taxon>Pseudomonadati</taxon>
        <taxon>Pseudomonadota</taxon>
        <taxon>Betaproteobacteria</taxon>
        <taxon>Burkholderiales</taxon>
        <taxon>Burkholderiaceae</taxon>
        <taxon>Polynucleobacter</taxon>
    </lineage>
</organism>
<dbReference type="AlphaFoldDB" id="A0AAU8A3Z3"/>
<name>A0AAU8A3Z3_9BURK</name>
<feature type="compositionally biased region" description="Low complexity" evidence="1">
    <location>
        <begin position="9"/>
        <end position="18"/>
    </location>
</feature>
<accession>A0AAU8A3Z3</accession>
<sequence>MTDEKKPLAKPAVKAPKVPQRPPTGKGPQSLGGKPQQGFGGGKGMMRKAGRGR</sequence>
<evidence type="ECO:0000313" key="2">
    <source>
        <dbReference type="EMBL" id="XCC58106.1"/>
    </source>
</evidence>
<feature type="region of interest" description="Disordered" evidence="1">
    <location>
        <begin position="1"/>
        <end position="53"/>
    </location>
</feature>
<dbReference type="RefSeq" id="WP_353439266.1">
    <property type="nucleotide sequence ID" value="NZ_CP099959.1"/>
</dbReference>
<gene>
    <name evidence="2" type="ORF">NKE59_02115</name>
</gene>
<evidence type="ECO:0000256" key="1">
    <source>
        <dbReference type="SAM" id="MobiDB-lite"/>
    </source>
</evidence>
<proteinExistence type="predicted"/>
<dbReference type="EMBL" id="CP099959">
    <property type="protein sequence ID" value="XCC58106.1"/>
    <property type="molecule type" value="Genomic_DNA"/>
</dbReference>
<reference evidence="2" key="1">
    <citation type="submission" date="2022-06" db="EMBL/GenBank/DDBJ databases">
        <title>New Polynucleobacter species.</title>
        <authorList>
            <person name="Hahn M.W."/>
        </authorList>
    </citation>
    <scope>NUCLEOTIDE SEQUENCE</scope>
    <source>
        <strain evidence="2">UK-FUSCHL-C3</strain>
    </source>
</reference>
<protein>
    <submittedName>
        <fullName evidence="2">Uncharacterized protein</fullName>
    </submittedName>
</protein>